<feature type="domain" description="DUF1156" evidence="1">
    <location>
        <begin position="17"/>
        <end position="73"/>
    </location>
</feature>
<evidence type="ECO:0000313" key="3">
    <source>
        <dbReference type="Proteomes" id="UP001596398"/>
    </source>
</evidence>
<dbReference type="AlphaFoldDB" id="A0ABD5ZT85"/>
<gene>
    <name evidence="2" type="ORF">ACFQJ4_14945</name>
</gene>
<name>A0ABD5ZT85_9EURY</name>
<dbReference type="InterPro" id="IPR002052">
    <property type="entry name" value="DNA_methylase_N6_adenine_CS"/>
</dbReference>
<dbReference type="Proteomes" id="UP001596398">
    <property type="component" value="Unassembled WGS sequence"/>
</dbReference>
<comment type="caution">
    <text evidence="2">The sequence shown here is derived from an EMBL/GenBank/DDBJ whole genome shotgun (WGS) entry which is preliminary data.</text>
</comment>
<accession>A0ABD5ZT85</accession>
<evidence type="ECO:0000259" key="1">
    <source>
        <dbReference type="Pfam" id="PF06634"/>
    </source>
</evidence>
<proteinExistence type="predicted"/>
<dbReference type="Pfam" id="PF06634">
    <property type="entry name" value="DUF1156"/>
    <property type="match status" value="1"/>
</dbReference>
<organism evidence="2 3">
    <name type="scientific">Halosegnis marinus</name>
    <dbReference type="NCBI Taxonomy" id="3034023"/>
    <lineage>
        <taxon>Archaea</taxon>
        <taxon>Methanobacteriati</taxon>
        <taxon>Methanobacteriota</taxon>
        <taxon>Stenosarchaea group</taxon>
        <taxon>Halobacteria</taxon>
        <taxon>Halobacteriales</taxon>
        <taxon>Natronomonadaceae</taxon>
        <taxon>Halosegnis</taxon>
    </lineage>
</organism>
<dbReference type="InterPro" id="IPR029063">
    <property type="entry name" value="SAM-dependent_MTases_sf"/>
</dbReference>
<evidence type="ECO:0000313" key="2">
    <source>
        <dbReference type="EMBL" id="MFC7236595.1"/>
    </source>
</evidence>
<dbReference type="RefSeq" id="WP_276236292.1">
    <property type="nucleotide sequence ID" value="NZ_CP119803.1"/>
</dbReference>
<protein>
    <submittedName>
        <fullName evidence="2">DUF1156 domain-containing protein</fullName>
    </submittedName>
</protein>
<reference evidence="2 3" key="1">
    <citation type="journal article" date="2019" name="Int. J. Syst. Evol. Microbiol.">
        <title>The Global Catalogue of Microorganisms (GCM) 10K type strain sequencing project: providing services to taxonomists for standard genome sequencing and annotation.</title>
        <authorList>
            <consortium name="The Broad Institute Genomics Platform"/>
            <consortium name="The Broad Institute Genome Sequencing Center for Infectious Disease"/>
            <person name="Wu L."/>
            <person name="Ma J."/>
        </authorList>
    </citation>
    <scope>NUCLEOTIDE SEQUENCE [LARGE SCALE GENOMIC DNA]</scope>
    <source>
        <strain evidence="2 3">DT85</strain>
    </source>
</reference>
<keyword evidence="3" id="KW-1185">Reference proteome</keyword>
<dbReference type="EMBL" id="JBHTAP010000002">
    <property type="protein sequence ID" value="MFC7236595.1"/>
    <property type="molecule type" value="Genomic_DNA"/>
</dbReference>
<dbReference type="SUPFAM" id="SSF53335">
    <property type="entry name" value="S-adenosyl-L-methionine-dependent methyltransferases"/>
    <property type="match status" value="1"/>
</dbReference>
<sequence>MSQEPTGRRELPIERGFPIERVNEIAQKEGRAKQHYRPIYTMHKWWARRAGSIFRAITLYSLLDDPDTVDIHEPGANGSLAEYANDTAELEQLLADVDLTNPESLWSLYAKDVRVGDKRVLDPFMGGGTSLVEASRFSADVTGYDLNPVAWFVTKKELEAGATDPETLQAAYETVEADVADEISQYYRTSCPNGDHDADIMYTFWVKELDCVSCGHTVPLFKDYRVAKGRYENGDKYNVLCPDCESVVLVDDWQNESTCDTCGFNFTPKNGTVARGGKYACSDCGQSYKITEAIQEQDGYELRQYAIEYHCPTCDDGAHDRSEVKGYKAAEPADEELFAEARSEFSGNEALKEYVPDEELPPGHMLSERNPVFDHGYSSWTDMYNERQLLSLAKLLRSIDEIEDPNAREYLLLAFSDFQRTNSMMCSYQPSRNHSNHIFKTNSFDPPNQPSEGNVWGAKYGMGTFESAWEMVMSGVEYANAPTDRHMVDDSMEETPPFSQPIGQNATVHQGDMRLIGDEDRYDAVITDPPYYDNIIYSELADYFYVWLKLLLEDEYEGFDEQSTPRAESIVANPYLGKGSEEFESELHEAFTAIRTAIKEDGVLTFTYHHSDSESWGELLTSLCDADFEVTATYPISSDIHKFIGGEAVEFDIIIVARPAGDREPVSWRNLRRRIIQTTKQTHARLTENRDLNRGDIGVIEMGRAFSEYSKHHGNVRRGDGIMDAKDVVDEIYGILQEASDVGELDVYIDLLSTASPSYSDLNMLSQGTSADPDRMRDMHLYEIEDGDFTLLNWTDDDRIAYIEARVNGDDAEHLTALDKAHYLRYKFERGQSTENYLNKWGISDGLRDMCESLADATGDETYRRLLGGDSSLTEYGA</sequence>
<dbReference type="InterPro" id="IPR009537">
    <property type="entry name" value="DUF1156"/>
</dbReference>
<dbReference type="GeneID" id="79268334"/>
<dbReference type="Gene3D" id="3.40.50.150">
    <property type="entry name" value="Vaccinia Virus protein VP39"/>
    <property type="match status" value="2"/>
</dbReference>
<dbReference type="PROSITE" id="PS00092">
    <property type="entry name" value="N6_MTASE"/>
    <property type="match status" value="1"/>
</dbReference>